<accession>A0A176W763</accession>
<dbReference type="InterPro" id="IPR012337">
    <property type="entry name" value="RNaseH-like_sf"/>
</dbReference>
<feature type="domain" description="Integrase catalytic" evidence="1">
    <location>
        <begin position="132"/>
        <end position="227"/>
    </location>
</feature>
<comment type="caution">
    <text evidence="2">The sequence shown here is derived from an EMBL/GenBank/DDBJ whole genome shotgun (WGS) entry which is preliminary data.</text>
</comment>
<keyword evidence="3" id="KW-1185">Reference proteome</keyword>
<dbReference type="PANTHER" id="PTHR42648:SF28">
    <property type="entry name" value="TRANSPOSON-ENCODED PROTEIN WITH RIBONUCLEASE H-LIKE AND RETROVIRUS ZINC FINGER-LIKE DOMAINS"/>
    <property type="match status" value="1"/>
</dbReference>
<evidence type="ECO:0000313" key="3">
    <source>
        <dbReference type="Proteomes" id="UP000077202"/>
    </source>
</evidence>
<dbReference type="EMBL" id="LVLJ01001645">
    <property type="protein sequence ID" value="OAE28834.1"/>
    <property type="molecule type" value="Genomic_DNA"/>
</dbReference>
<sequence>MFDGVVCTLTNVRYISEMKKNLIFLGVLDTNGHRWSVAYDVLQVKARDKAVLKGNTHRNLYELEGNTVCGEVNVTRSRPEMAQIWYLTLLRKKYMLSDLGKIDLDFCEHCFVEKHHRKLFGVGIHSSKVRYLRSENGGEYTSKEFGEYFKVEGITRHLTSIYTLQKFAVCEQLNQIVLEKVRSMMSQSGLPYKFWFEAVNTAVYLVNRSPSSATDFSTSFELRHKRVADYIRLRIFGCTAYPLIPKEHRTKLDPISKKCRLLGYASGVKDYTL</sequence>
<protein>
    <recommendedName>
        <fullName evidence="1">Integrase catalytic domain-containing protein</fullName>
    </recommendedName>
</protein>
<dbReference type="GO" id="GO:0003676">
    <property type="term" value="F:nucleic acid binding"/>
    <property type="evidence" value="ECO:0007669"/>
    <property type="project" value="InterPro"/>
</dbReference>
<proteinExistence type="predicted"/>
<dbReference type="PANTHER" id="PTHR42648">
    <property type="entry name" value="TRANSPOSASE, PUTATIVE-RELATED"/>
    <property type="match status" value="1"/>
</dbReference>
<dbReference type="Gene3D" id="3.30.420.10">
    <property type="entry name" value="Ribonuclease H-like superfamily/Ribonuclease H"/>
    <property type="match status" value="1"/>
</dbReference>
<dbReference type="Proteomes" id="UP000077202">
    <property type="component" value="Unassembled WGS sequence"/>
</dbReference>
<evidence type="ECO:0000259" key="1">
    <source>
        <dbReference type="PROSITE" id="PS50994"/>
    </source>
</evidence>
<dbReference type="InterPro" id="IPR001584">
    <property type="entry name" value="Integrase_cat-core"/>
</dbReference>
<reference evidence="2" key="1">
    <citation type="submission" date="2016-03" db="EMBL/GenBank/DDBJ databases">
        <title>Mechanisms controlling the formation of the plant cell surface in tip-growing cells are functionally conserved among land plants.</title>
        <authorList>
            <person name="Honkanen S."/>
            <person name="Jones V.A."/>
            <person name="Morieri G."/>
            <person name="Champion C."/>
            <person name="Hetherington A.J."/>
            <person name="Kelly S."/>
            <person name="Saint-Marcoux D."/>
            <person name="Proust H."/>
            <person name="Prescott H."/>
            <person name="Dolan L."/>
        </authorList>
    </citation>
    <scope>NUCLEOTIDE SEQUENCE [LARGE SCALE GENOMIC DNA]</scope>
    <source>
        <tissue evidence="2">Whole gametophyte</tissue>
    </source>
</reference>
<dbReference type="AlphaFoldDB" id="A0A176W763"/>
<dbReference type="Pfam" id="PF25597">
    <property type="entry name" value="SH3_retrovirus"/>
    <property type="match status" value="1"/>
</dbReference>
<dbReference type="InterPro" id="IPR039537">
    <property type="entry name" value="Retrotran_Ty1/copia-like"/>
</dbReference>
<name>A0A176W763_MARPO</name>
<gene>
    <name evidence="2" type="ORF">AXG93_684s1130</name>
</gene>
<dbReference type="InterPro" id="IPR057670">
    <property type="entry name" value="SH3_retrovirus"/>
</dbReference>
<dbReference type="InterPro" id="IPR036397">
    <property type="entry name" value="RNaseH_sf"/>
</dbReference>
<organism evidence="2 3">
    <name type="scientific">Marchantia polymorpha subsp. ruderalis</name>
    <dbReference type="NCBI Taxonomy" id="1480154"/>
    <lineage>
        <taxon>Eukaryota</taxon>
        <taxon>Viridiplantae</taxon>
        <taxon>Streptophyta</taxon>
        <taxon>Embryophyta</taxon>
        <taxon>Marchantiophyta</taxon>
        <taxon>Marchantiopsida</taxon>
        <taxon>Marchantiidae</taxon>
        <taxon>Marchantiales</taxon>
        <taxon>Marchantiaceae</taxon>
        <taxon>Marchantia</taxon>
    </lineage>
</organism>
<dbReference type="PROSITE" id="PS50994">
    <property type="entry name" value="INTEGRASE"/>
    <property type="match status" value="1"/>
</dbReference>
<dbReference type="SUPFAM" id="SSF53098">
    <property type="entry name" value="Ribonuclease H-like"/>
    <property type="match status" value="1"/>
</dbReference>
<dbReference type="GO" id="GO:0015074">
    <property type="term" value="P:DNA integration"/>
    <property type="evidence" value="ECO:0007669"/>
    <property type="project" value="InterPro"/>
</dbReference>
<evidence type="ECO:0000313" key="2">
    <source>
        <dbReference type="EMBL" id="OAE28834.1"/>
    </source>
</evidence>